<dbReference type="Proteomes" id="UP001497744">
    <property type="component" value="Unassembled WGS sequence"/>
</dbReference>
<keyword evidence="1" id="KW-0472">Membrane</keyword>
<evidence type="ECO:0000256" key="1">
    <source>
        <dbReference type="SAM" id="Phobius"/>
    </source>
</evidence>
<feature type="transmembrane region" description="Helical" evidence="1">
    <location>
        <begin position="129"/>
        <end position="149"/>
    </location>
</feature>
<dbReference type="RefSeq" id="XP_067714442.1">
    <property type="nucleotide sequence ID" value="XM_067858341.1"/>
</dbReference>
<keyword evidence="3" id="KW-1185">Reference proteome</keyword>
<evidence type="ECO:0000313" key="2">
    <source>
        <dbReference type="EMBL" id="GIX62373.1"/>
    </source>
</evidence>
<proteinExistence type="predicted"/>
<dbReference type="Pfam" id="PF12785">
    <property type="entry name" value="VESA1_N"/>
    <property type="match status" value="1"/>
</dbReference>
<dbReference type="AlphaFoldDB" id="A0AAV4LRH8"/>
<name>A0AAV4LRH8_BABCB</name>
<evidence type="ECO:0000313" key="3">
    <source>
        <dbReference type="Proteomes" id="UP001497744"/>
    </source>
</evidence>
<keyword evidence="1" id="KW-1133">Transmembrane helix</keyword>
<organism evidence="2 3">
    <name type="scientific">Babesia caballi</name>
    <dbReference type="NCBI Taxonomy" id="5871"/>
    <lineage>
        <taxon>Eukaryota</taxon>
        <taxon>Sar</taxon>
        <taxon>Alveolata</taxon>
        <taxon>Apicomplexa</taxon>
        <taxon>Aconoidasida</taxon>
        <taxon>Piroplasmida</taxon>
        <taxon>Babesiidae</taxon>
        <taxon>Babesia</taxon>
    </lineage>
</organism>
<accession>A0AAV4LRH8</accession>
<protein>
    <submittedName>
        <fullName evidence="2">Variant erythrocyte surface antigen-1 family protein</fullName>
    </submittedName>
</protein>
<dbReference type="InterPro" id="IPR024751">
    <property type="entry name" value="VESA1"/>
</dbReference>
<keyword evidence="1" id="KW-0812">Transmembrane</keyword>
<dbReference type="EMBL" id="BPLF01000002">
    <property type="protein sequence ID" value="GIX62373.1"/>
    <property type="molecule type" value="Genomic_DNA"/>
</dbReference>
<gene>
    <name evidence="2" type="ORF">BcabD6B2_18080</name>
</gene>
<sequence>MTTSHQKSQLTEWPENLKEVIDWFLRVGGKDQESKGNDKKDELKKAVDRLGDYDTAQTVLESSSIPGLFNNVARALQRFIGYDESGERELNGSGIGLYSVAGGYASSYSIQAKWNGLLDQPESQEAKKAALIFLGSMPILYFGLTYLYWKCSSRQSEYWASYRLNVSADPLGLFMSTMGYTPTSMLQNKGGTQVATIMESDHLYGFEELRLRALRSPPCFKEYLKSKFQSGSDGEGINANLEETKKKLLKFKGACSRSAPELNDEFEKFLKEINVTQSATSKNGDSSQQSSSSGAAAAGSLLGTAAVGGAGAAVALNVGGVTTALKGAIGILK</sequence>
<reference evidence="2 3" key="1">
    <citation type="submission" date="2021-06" db="EMBL/GenBank/DDBJ databases">
        <title>Genome sequence of Babesia caballi.</title>
        <authorList>
            <person name="Yamagishi J."/>
            <person name="Kidaka T."/>
            <person name="Ochi A."/>
        </authorList>
    </citation>
    <scope>NUCLEOTIDE SEQUENCE [LARGE SCALE GENOMIC DNA]</scope>
    <source>
        <strain evidence="2">USDA-D6B2</strain>
    </source>
</reference>
<comment type="caution">
    <text evidence="2">The sequence shown here is derived from an EMBL/GenBank/DDBJ whole genome shotgun (WGS) entry which is preliminary data.</text>
</comment>
<dbReference type="GeneID" id="94193854"/>